<reference evidence="2" key="1">
    <citation type="journal article" date="2014" name="Genome Announc.">
        <title>Complete sequencing and chromosome-scale genome assembly of the industrial progenitor strain P2niaD18 from the penicillin producer Penicillium chrysogenum.</title>
        <authorList>
            <person name="Specht T."/>
            <person name="Dahlmann T.A."/>
            <person name="Zadra I."/>
            <person name="Kurnsteiner H."/>
            <person name="Kuck U."/>
        </authorList>
    </citation>
    <scope>NUCLEOTIDE SEQUENCE [LARGE SCALE GENOMIC DNA]</scope>
    <source>
        <strain evidence="2">P2niaD18</strain>
    </source>
</reference>
<feature type="compositionally biased region" description="Polar residues" evidence="1">
    <location>
        <begin position="1"/>
        <end position="13"/>
    </location>
</feature>
<proteinExistence type="predicted"/>
<dbReference type="EMBL" id="CM002798">
    <property type="protein sequence ID" value="KZN90436.1"/>
    <property type="molecule type" value="Genomic_DNA"/>
</dbReference>
<accession>A0A169X4M2</accession>
<feature type="compositionally biased region" description="Polar residues" evidence="1">
    <location>
        <begin position="435"/>
        <end position="445"/>
    </location>
</feature>
<evidence type="ECO:0000256" key="1">
    <source>
        <dbReference type="SAM" id="MobiDB-lite"/>
    </source>
</evidence>
<feature type="region of interest" description="Disordered" evidence="1">
    <location>
        <begin position="1"/>
        <end position="20"/>
    </location>
</feature>
<name>A0A169X4M2_PENCH</name>
<organism evidence="2">
    <name type="scientific">Penicillium chrysogenum</name>
    <name type="common">Penicillium notatum</name>
    <dbReference type="NCBI Taxonomy" id="5076"/>
    <lineage>
        <taxon>Eukaryota</taxon>
        <taxon>Fungi</taxon>
        <taxon>Dikarya</taxon>
        <taxon>Ascomycota</taxon>
        <taxon>Pezizomycotina</taxon>
        <taxon>Eurotiomycetes</taxon>
        <taxon>Eurotiomycetidae</taxon>
        <taxon>Eurotiales</taxon>
        <taxon>Aspergillaceae</taxon>
        <taxon>Penicillium</taxon>
        <taxon>Penicillium chrysogenum species complex</taxon>
    </lineage>
</organism>
<protein>
    <submittedName>
        <fullName evidence="2">Uncharacterized protein</fullName>
    </submittedName>
</protein>
<dbReference type="AlphaFoldDB" id="A0A169X4M2"/>
<feature type="region of interest" description="Disordered" evidence="1">
    <location>
        <begin position="422"/>
        <end position="452"/>
    </location>
</feature>
<evidence type="ECO:0000313" key="2">
    <source>
        <dbReference type="EMBL" id="KZN90436.1"/>
    </source>
</evidence>
<feature type="region of interest" description="Disordered" evidence="1">
    <location>
        <begin position="164"/>
        <end position="190"/>
    </location>
</feature>
<dbReference type="Proteomes" id="UP000076449">
    <property type="component" value="Chromosome I"/>
</dbReference>
<sequence>MQTDESPKQSSESSTHHSITDVKEILKKHTKKQLVDLIEVLMQYNKEGDKEETCEQCEYVQAAVEALYQLPHTKESVDTLPIGQMTFLDVEKYFQLERQVPLSGTSWEEPLPHIELPQCAYQMLEIIDRSARRCVQNEALIRYRVNNILFAVLDTVTMSALDDAQPLNPSDPKSHQPLVRGGHARQPDELPSMFVSSTVPVVYENTIILGATHPTLSTADPKDDGWFISDFYAFNYLFRGLGMEQTWLTAVEPAKLVDKYGPYLHGNPYEERKICLSQELLDNDELSPVKVVRPANMIDQFLTEAKRVSELAKRTSAHVLLLIFCHGLPGFDMLLDNGNRHKGLSVTRLKGVLEPGARVTLITTAYYSGGWVTNPEFNYTTMAAADTIGDQGTSNAWGISHSIGRSCGSVFATTIVESLSSATSPLLDPSDRSQPRNSPEAQATLQPDEPEEDQTMTYNAFCHSVWRICEQRVTRLWDAQGFSFSAQDDHWDFS</sequence>
<gene>
    <name evidence="2" type="ORF">EN45_005530</name>
</gene>